<sequence>MGTAYTEAGSGSYEGTPTATELGAGNLQGLTLTPGYYTWSTNVYLPTSGVLYLDGGANAVWVLSVAQVLTINNGARIVLEGGAQAKNIYWETGGGTVIGTGANVSGIILSGPAITMNTGSSLTGSEYSTAAGITYAGNDSVTTPYAVSNVVALGIPTIAVSNTQLNIGQNITLTANVTGGTTPYTYLFTIANSVNSTKLVTNSITTASGSATFTFTANQIGTWFGNVLVTDSEAPAVSLNSTKSTTFTVNSANTVTPSPPASGGGSSSGVLPNIGGTIIKLNVVSNVSQYHRFNVSLGLGASYNVTENYITPTVAGVKANGFSYALALGAPVEIGSNTTARVYMELTNITYTNIQHTIALKFYSTIKKSAIAVPVVTNTTTVVP</sequence>
<gene>
    <name evidence="3" type="ORF">B2A_15917</name>
</gene>
<reference evidence="3" key="2">
    <citation type="journal article" date="2014" name="ISME J.">
        <title>Microbial stratification in low pH oxic and suboxic macroscopic growths along an acid mine drainage.</title>
        <authorList>
            <person name="Mendez-Garcia C."/>
            <person name="Mesa V."/>
            <person name="Sprenger R.R."/>
            <person name="Richter M."/>
            <person name="Diez M.S."/>
            <person name="Solano J."/>
            <person name="Bargiela R."/>
            <person name="Golyshina O.V."/>
            <person name="Manteca A."/>
            <person name="Ramos J.L."/>
            <person name="Gallego J.R."/>
            <person name="Llorente I."/>
            <person name="Martins Dos Santos V.A."/>
            <person name="Jensen O.N."/>
            <person name="Pelaez A.I."/>
            <person name="Sanchez J."/>
            <person name="Ferrer M."/>
        </authorList>
    </citation>
    <scope>NUCLEOTIDE SEQUENCE</scope>
</reference>
<comment type="caution">
    <text evidence="3">The sequence shown here is derived from an EMBL/GenBank/DDBJ whole genome shotgun (WGS) entry which is preliminary data.</text>
</comment>
<name>T0Y1F5_9ZZZZ</name>
<dbReference type="AlphaFoldDB" id="T0Y1F5"/>
<keyword evidence="2" id="KW-0732">Signal</keyword>
<evidence type="ECO:0000256" key="2">
    <source>
        <dbReference type="ARBA" id="ARBA00022729"/>
    </source>
</evidence>
<dbReference type="EMBL" id="AUZZ01011571">
    <property type="protein sequence ID" value="EQD25852.1"/>
    <property type="molecule type" value="Genomic_DNA"/>
</dbReference>
<evidence type="ECO:0000256" key="1">
    <source>
        <dbReference type="ARBA" id="ARBA00005445"/>
    </source>
</evidence>
<dbReference type="InterPro" id="IPR021884">
    <property type="entry name" value="Ice-bd_prot"/>
</dbReference>
<reference evidence="3" key="1">
    <citation type="submission" date="2013-08" db="EMBL/GenBank/DDBJ databases">
        <authorList>
            <person name="Mendez C."/>
            <person name="Richter M."/>
            <person name="Ferrer M."/>
            <person name="Sanchez J."/>
        </authorList>
    </citation>
    <scope>NUCLEOTIDE SEQUENCE</scope>
</reference>
<evidence type="ECO:0000313" key="3">
    <source>
        <dbReference type="EMBL" id="EQD25852.1"/>
    </source>
</evidence>
<feature type="non-terminal residue" evidence="3">
    <location>
        <position position="384"/>
    </location>
</feature>
<organism evidence="3">
    <name type="scientific">mine drainage metagenome</name>
    <dbReference type="NCBI Taxonomy" id="410659"/>
    <lineage>
        <taxon>unclassified sequences</taxon>
        <taxon>metagenomes</taxon>
        <taxon>ecological metagenomes</taxon>
    </lineage>
</organism>
<protein>
    <submittedName>
        <fullName evidence="3">Uncharacterized protein</fullName>
    </submittedName>
</protein>
<accession>T0Y1F5</accession>
<proteinExistence type="inferred from homology"/>
<comment type="similarity">
    <text evidence="1">Belongs to the ice-binding protein family.</text>
</comment>
<dbReference type="Pfam" id="PF11999">
    <property type="entry name" value="Ice_binding"/>
    <property type="match status" value="1"/>
</dbReference>